<name>A0A4R6WWM5_9PROT</name>
<keyword evidence="1" id="KW-1133">Transmembrane helix</keyword>
<dbReference type="EMBL" id="SNYW01000007">
    <property type="protein sequence ID" value="TDQ83462.1"/>
    <property type="molecule type" value="Genomic_DNA"/>
</dbReference>
<comment type="caution">
    <text evidence="4">The sequence shown here is derived from an EMBL/GenBank/DDBJ whole genome shotgun (WGS) entry which is preliminary data.</text>
</comment>
<feature type="transmembrane region" description="Helical" evidence="1">
    <location>
        <begin position="400"/>
        <end position="420"/>
    </location>
</feature>
<feature type="transmembrane region" description="Helical" evidence="1">
    <location>
        <begin position="294"/>
        <end position="316"/>
    </location>
</feature>
<dbReference type="PANTHER" id="PTHR39084">
    <property type="entry name" value="MEMBRANE PROTEIN-RELATED"/>
    <property type="match status" value="1"/>
</dbReference>
<organism evidence="4 5">
    <name type="scientific">Dongia mobilis</name>
    <dbReference type="NCBI Taxonomy" id="578943"/>
    <lineage>
        <taxon>Bacteria</taxon>
        <taxon>Pseudomonadati</taxon>
        <taxon>Pseudomonadota</taxon>
        <taxon>Alphaproteobacteria</taxon>
        <taxon>Rhodospirillales</taxon>
        <taxon>Dongiaceae</taxon>
        <taxon>Dongia</taxon>
    </lineage>
</organism>
<feature type="transmembrane region" description="Helical" evidence="1">
    <location>
        <begin position="228"/>
        <end position="252"/>
    </location>
</feature>
<evidence type="ECO:0000259" key="2">
    <source>
        <dbReference type="Pfam" id="PF02308"/>
    </source>
</evidence>
<keyword evidence="1" id="KW-0812">Transmembrane</keyword>
<accession>A0A4R6WWM5</accession>
<evidence type="ECO:0000256" key="1">
    <source>
        <dbReference type="SAM" id="Phobius"/>
    </source>
</evidence>
<feature type="transmembrane region" description="Helical" evidence="1">
    <location>
        <begin position="27"/>
        <end position="46"/>
    </location>
</feature>
<dbReference type="OrthoDB" id="9813718at2"/>
<dbReference type="AlphaFoldDB" id="A0A4R6WWM5"/>
<feature type="transmembrane region" description="Helical" evidence="1">
    <location>
        <begin position="426"/>
        <end position="447"/>
    </location>
</feature>
<evidence type="ECO:0000313" key="4">
    <source>
        <dbReference type="EMBL" id="TDQ83462.1"/>
    </source>
</evidence>
<protein>
    <submittedName>
        <fullName evidence="4">Uncharacterized membrane protein (DUF4010 family)</fullName>
    </submittedName>
</protein>
<feature type="domain" description="MgtC/SapB/SrpB/YhiD N-terminal" evidence="2">
    <location>
        <begin position="33"/>
        <end position="161"/>
    </location>
</feature>
<dbReference type="InterPro" id="IPR049177">
    <property type="entry name" value="MgtC_SapB_SrpB_YhiD_N"/>
</dbReference>
<feature type="transmembrane region" description="Helical" evidence="1">
    <location>
        <begin position="58"/>
        <end position="78"/>
    </location>
</feature>
<evidence type="ECO:0000259" key="3">
    <source>
        <dbReference type="Pfam" id="PF13194"/>
    </source>
</evidence>
<feature type="transmembrane region" description="Helical" evidence="1">
    <location>
        <begin position="123"/>
        <end position="156"/>
    </location>
</feature>
<dbReference type="Pfam" id="PF13194">
    <property type="entry name" value="DUF4010"/>
    <property type="match status" value="1"/>
</dbReference>
<dbReference type="PANTHER" id="PTHR39084:SF1">
    <property type="entry name" value="DUF4010 DOMAIN-CONTAINING PROTEIN"/>
    <property type="match status" value="1"/>
</dbReference>
<dbReference type="Pfam" id="PF02308">
    <property type="entry name" value="MgtC"/>
    <property type="match status" value="1"/>
</dbReference>
<reference evidence="4 5" key="1">
    <citation type="submission" date="2019-03" db="EMBL/GenBank/DDBJ databases">
        <title>Genomic Encyclopedia of Type Strains, Phase III (KMG-III): the genomes of soil and plant-associated and newly described type strains.</title>
        <authorList>
            <person name="Whitman W."/>
        </authorList>
    </citation>
    <scope>NUCLEOTIDE SEQUENCE [LARGE SCALE GENOMIC DNA]</scope>
    <source>
        <strain evidence="4 5">CGMCC 1.7660</strain>
    </source>
</reference>
<feature type="transmembrane region" description="Helical" evidence="1">
    <location>
        <begin position="367"/>
        <end position="388"/>
    </location>
</feature>
<feature type="transmembrane region" description="Helical" evidence="1">
    <location>
        <begin position="264"/>
        <end position="288"/>
    </location>
</feature>
<keyword evidence="5" id="KW-1185">Reference proteome</keyword>
<gene>
    <name evidence="4" type="ORF">A8950_1749</name>
</gene>
<dbReference type="Proteomes" id="UP000295783">
    <property type="component" value="Unassembled WGS sequence"/>
</dbReference>
<dbReference type="RefSeq" id="WP_133613214.1">
    <property type="nucleotide sequence ID" value="NZ_SNYW01000007.1"/>
</dbReference>
<feature type="transmembrane region" description="Helical" evidence="1">
    <location>
        <begin position="206"/>
        <end position="222"/>
    </location>
</feature>
<feature type="transmembrane region" description="Helical" evidence="1">
    <location>
        <begin position="84"/>
        <end position="102"/>
    </location>
</feature>
<keyword evidence="1" id="KW-0472">Membrane</keyword>
<proteinExistence type="predicted"/>
<feature type="domain" description="DUF4010" evidence="3">
    <location>
        <begin position="210"/>
        <end position="423"/>
    </location>
</feature>
<dbReference type="InterPro" id="IPR025105">
    <property type="entry name" value="DUF4010"/>
</dbReference>
<sequence length="456" mass="46573">MDETLNQALTSGPSPEAVDLDLSHIDLGIAVNLVVALAIGLLIGLEREWRKQGEEGEAAGRIGIRTFGIIGLFGGLAGTLQASFGPWLAPAALIAITLLLVADRRADGASRFGALAEDMTTLVAAITTALLGLLAATGAAELAVAAAVVVVTLLYLKPILHGAVGKLTDKELKATVRFLVISLVVLPILPNQDFGPYRFFNPRETWLLVVLISALSFIGYFAIRYLGAALGCIATGLFGGLVSSTATTITFARMASDQPKQGRMLATGVVIANAVMAARILVVTGLLAPSLAMALALPMGLFVLTALGMVVLMWHLGRNGQGAGKVGGESLGLDNPFELRQAIKFALLLAAIGLAEKYLSDQFGTSGLLVLAAIAGLADVDAITIAVSRDAGNGAAMTPLVAAILIAAGSNTIVKAAIVARSGGVFARWGLGALAVMALAAAAGAVLQQMLLAAPG</sequence>
<evidence type="ECO:0000313" key="5">
    <source>
        <dbReference type="Proteomes" id="UP000295783"/>
    </source>
</evidence>